<dbReference type="Proteomes" id="UP000002970">
    <property type="component" value="Unassembled WGS sequence"/>
</dbReference>
<evidence type="ECO:0000313" key="2">
    <source>
        <dbReference type="Proteomes" id="UP000002970"/>
    </source>
</evidence>
<dbReference type="eggNOG" id="COG2198">
    <property type="taxonomic scope" value="Bacteria"/>
</dbReference>
<evidence type="ECO:0000313" key="1">
    <source>
        <dbReference type="EMBL" id="EGA93479.1"/>
    </source>
</evidence>
<dbReference type="GO" id="GO:0000160">
    <property type="term" value="P:phosphorelay signal transduction system"/>
    <property type="evidence" value="ECO:0007669"/>
    <property type="project" value="InterPro"/>
</dbReference>
<keyword evidence="2" id="KW-1185">Reference proteome</keyword>
<accession>E7GNT1</accession>
<sequence length="122" mass="14245">MIMNLKDCYLKFGGDFDEVLGRLRREQTVRKFVFKFLDDKSFSLFEASMVKKDYSEALRAVHTLKGICQNLSFTRLFESSSLTTTALKQNDWNKAVDMMPQLSNDYYEIVDIIRAYKNSGEE</sequence>
<dbReference type="AlphaFoldDB" id="E7GNT1"/>
<dbReference type="SUPFAM" id="SSF47226">
    <property type="entry name" value="Histidine-containing phosphotransfer domain, HPT domain"/>
    <property type="match status" value="1"/>
</dbReference>
<comment type="caution">
    <text evidence="1">The sequence shown here is derived from an EMBL/GenBank/DDBJ whole genome shotgun (WGS) entry which is preliminary data.</text>
</comment>
<protein>
    <recommendedName>
        <fullName evidence="3">HPt domain-containing protein</fullName>
    </recommendedName>
</protein>
<dbReference type="InterPro" id="IPR036641">
    <property type="entry name" value="HPT_dom_sf"/>
</dbReference>
<evidence type="ECO:0008006" key="3">
    <source>
        <dbReference type="Google" id="ProtNLM"/>
    </source>
</evidence>
<dbReference type="HOGENOM" id="CLU_131453_0_1_9"/>
<organism evidence="1 2">
    <name type="scientific">Clostridium symbiosum (strain WAL-14163)</name>
    <dbReference type="NCBI Taxonomy" id="742740"/>
    <lineage>
        <taxon>Bacteria</taxon>
        <taxon>Bacillati</taxon>
        <taxon>Bacillota</taxon>
        <taxon>Clostridia</taxon>
        <taxon>Lachnospirales</taxon>
        <taxon>Lachnospiraceae</taxon>
        <taxon>Otoolea</taxon>
    </lineage>
</organism>
<reference evidence="1 2" key="1">
    <citation type="submission" date="2010-12" db="EMBL/GenBank/DDBJ databases">
        <title>The Genome Sequence of Clostridium symbiosum strain WAL-14163.</title>
        <authorList>
            <person name="Earl A."/>
            <person name="Ward D."/>
            <person name="Feldgarden M."/>
            <person name="Gevers D."/>
            <person name="Finegold S.M."/>
            <person name="Summanen P.H."/>
            <person name="Molitoris D.R."/>
            <person name="Vaisanen M.L."/>
            <person name="Daigneault M."/>
            <person name="Young S.K."/>
            <person name="Zeng Q."/>
            <person name="Gargeya S."/>
            <person name="Fitzgerald M."/>
            <person name="Haas B."/>
            <person name="Abouelleil A."/>
            <person name="Alvarado L."/>
            <person name="Arachchi H.M."/>
            <person name="Berlin A."/>
            <person name="Brown A."/>
            <person name="Chapman S.B."/>
            <person name="Chen Z."/>
            <person name="Dunbar C."/>
            <person name="Freedman E."/>
            <person name="Gearin G."/>
            <person name="Gellesch M."/>
            <person name="Goldberg J."/>
            <person name="Griggs A."/>
            <person name="Gujja S."/>
            <person name="Heilman E."/>
            <person name="Heiman D."/>
            <person name="Howarth C."/>
            <person name="Larson L."/>
            <person name="Lui A."/>
            <person name="MacDonald P.J.P."/>
            <person name="Mehta T."/>
            <person name="Montmayeur A."/>
            <person name="Murphy C."/>
            <person name="Neiman D."/>
            <person name="Pearson M."/>
            <person name="Priest M."/>
            <person name="Roberts A."/>
            <person name="Saif S."/>
            <person name="Shea T."/>
            <person name="Shenoy N."/>
            <person name="Sisk P."/>
            <person name="Stolte C."/>
            <person name="Sykes S."/>
            <person name="White J."/>
            <person name="Yandava C."/>
            <person name="Nusbaum C."/>
            <person name="Birren B."/>
        </authorList>
    </citation>
    <scope>NUCLEOTIDE SEQUENCE [LARGE SCALE GENOMIC DNA]</scope>
    <source>
        <strain evidence="1 2">WAL-14163</strain>
    </source>
</reference>
<name>E7GNT1_CLOS6</name>
<dbReference type="Gene3D" id="1.20.120.160">
    <property type="entry name" value="HPT domain"/>
    <property type="match status" value="1"/>
</dbReference>
<dbReference type="EMBL" id="ADLQ01000056">
    <property type="protein sequence ID" value="EGA93479.1"/>
    <property type="molecule type" value="Genomic_DNA"/>
</dbReference>
<gene>
    <name evidence="1" type="ORF">HMPREF9474_02576</name>
</gene>
<proteinExistence type="predicted"/>